<dbReference type="RefSeq" id="WP_380749330.1">
    <property type="nucleotide sequence ID" value="NZ_JBHSRF010000009.1"/>
</dbReference>
<protein>
    <submittedName>
        <fullName evidence="1">Uncharacterized protein</fullName>
    </submittedName>
</protein>
<comment type="caution">
    <text evidence="1">The sequence shown here is derived from an EMBL/GenBank/DDBJ whole genome shotgun (WGS) entry which is preliminary data.</text>
</comment>
<name>A0ABW1NEI9_9ACTN</name>
<keyword evidence="2" id="KW-1185">Reference proteome</keyword>
<reference evidence="2" key="1">
    <citation type="journal article" date="2019" name="Int. J. Syst. Evol. Microbiol.">
        <title>The Global Catalogue of Microorganisms (GCM) 10K type strain sequencing project: providing services to taxonomists for standard genome sequencing and annotation.</title>
        <authorList>
            <consortium name="The Broad Institute Genomics Platform"/>
            <consortium name="The Broad Institute Genome Sequencing Center for Infectious Disease"/>
            <person name="Wu L."/>
            <person name="Ma J."/>
        </authorList>
    </citation>
    <scope>NUCLEOTIDE SEQUENCE [LARGE SCALE GENOMIC DNA]</scope>
    <source>
        <strain evidence="2">JCM 30346</strain>
    </source>
</reference>
<dbReference type="EMBL" id="JBHSRF010000009">
    <property type="protein sequence ID" value="MFC6081441.1"/>
    <property type="molecule type" value="Genomic_DNA"/>
</dbReference>
<accession>A0ABW1NEI9</accession>
<sequence>MGYELRVHREPPLAYAELTEATGGDAGFTLRGTAEAGEVLARHGDGEHAVATWQGRLFGHPASDWEVAQLARLAGLLGAGLVGEDGESYGVRDGIVEQVNGDATYEFGKLEEILGFGPAQWST</sequence>
<proteinExistence type="predicted"/>
<gene>
    <name evidence="1" type="ORF">ACFP1K_09740</name>
</gene>
<organism evidence="1 2">
    <name type="scientific">Sphaerisporangium aureirubrum</name>
    <dbReference type="NCBI Taxonomy" id="1544736"/>
    <lineage>
        <taxon>Bacteria</taxon>
        <taxon>Bacillati</taxon>
        <taxon>Actinomycetota</taxon>
        <taxon>Actinomycetes</taxon>
        <taxon>Streptosporangiales</taxon>
        <taxon>Streptosporangiaceae</taxon>
        <taxon>Sphaerisporangium</taxon>
    </lineage>
</organism>
<evidence type="ECO:0000313" key="2">
    <source>
        <dbReference type="Proteomes" id="UP001596137"/>
    </source>
</evidence>
<evidence type="ECO:0000313" key="1">
    <source>
        <dbReference type="EMBL" id="MFC6081441.1"/>
    </source>
</evidence>
<dbReference type="Proteomes" id="UP001596137">
    <property type="component" value="Unassembled WGS sequence"/>
</dbReference>